<evidence type="ECO:0000313" key="2">
    <source>
        <dbReference type="EMBL" id="KAA9026017.1"/>
    </source>
</evidence>
<feature type="transmembrane region" description="Helical" evidence="1">
    <location>
        <begin position="30"/>
        <end position="50"/>
    </location>
</feature>
<organism evidence="2 3">
    <name type="scientific">Niallia endozanthoxylica</name>
    <dbReference type="NCBI Taxonomy" id="2036016"/>
    <lineage>
        <taxon>Bacteria</taxon>
        <taxon>Bacillati</taxon>
        <taxon>Bacillota</taxon>
        <taxon>Bacilli</taxon>
        <taxon>Bacillales</taxon>
        <taxon>Bacillaceae</taxon>
        <taxon>Niallia</taxon>
    </lineage>
</organism>
<comment type="caution">
    <text evidence="2">The sequence shown here is derived from an EMBL/GenBank/DDBJ whole genome shotgun (WGS) entry which is preliminary data.</text>
</comment>
<dbReference type="OrthoDB" id="2679959at2"/>
<dbReference type="InterPro" id="IPR035211">
    <property type="entry name" value="DUF5325"/>
</dbReference>
<keyword evidence="1" id="KW-0812">Transmembrane</keyword>
<dbReference type="AlphaFoldDB" id="A0A5J5HVS2"/>
<keyword evidence="1" id="KW-1133">Transmembrane helix</keyword>
<accession>A0A5J5HVS2</accession>
<dbReference type="EMBL" id="VYKL01000015">
    <property type="protein sequence ID" value="KAA9026017.1"/>
    <property type="molecule type" value="Genomic_DNA"/>
</dbReference>
<reference evidence="2 3" key="1">
    <citation type="submission" date="2019-09" db="EMBL/GenBank/DDBJ databases">
        <title>Whole genome sequences of isolates from the Mars Exploration Rovers.</title>
        <authorList>
            <person name="Seuylemezian A."/>
            <person name="Vaishampayan P."/>
        </authorList>
    </citation>
    <scope>NUCLEOTIDE SEQUENCE [LARGE SCALE GENOMIC DNA]</scope>
    <source>
        <strain evidence="2 3">MER_TA_151</strain>
    </source>
</reference>
<proteinExistence type="predicted"/>
<evidence type="ECO:0000313" key="3">
    <source>
        <dbReference type="Proteomes" id="UP000326671"/>
    </source>
</evidence>
<protein>
    <submittedName>
        <fullName evidence="2">Uncharacterized protein</fullName>
    </submittedName>
</protein>
<evidence type="ECO:0000256" key="1">
    <source>
        <dbReference type="SAM" id="Phobius"/>
    </source>
</evidence>
<keyword evidence="3" id="KW-1185">Reference proteome</keyword>
<dbReference type="RefSeq" id="WP_150439667.1">
    <property type="nucleotide sequence ID" value="NZ_VYKL01000015.1"/>
</dbReference>
<sequence length="61" mass="6632">MKKIKWISLLFAFLATACMAGIGIAIAERSVVGIAGSIIMLILVMGFGFMQKKKMRENGIL</sequence>
<name>A0A5J5HVS2_9BACI</name>
<keyword evidence="1" id="KW-0472">Membrane</keyword>
<gene>
    <name evidence="2" type="ORF">F4V44_09045</name>
</gene>
<dbReference type="Proteomes" id="UP000326671">
    <property type="component" value="Unassembled WGS sequence"/>
</dbReference>
<dbReference type="Pfam" id="PF17259">
    <property type="entry name" value="DUF5325"/>
    <property type="match status" value="1"/>
</dbReference>
<dbReference type="PROSITE" id="PS51257">
    <property type="entry name" value="PROKAR_LIPOPROTEIN"/>
    <property type="match status" value="1"/>
</dbReference>